<evidence type="ECO:0000259" key="3">
    <source>
        <dbReference type="Pfam" id="PF25281"/>
    </source>
</evidence>
<feature type="compositionally biased region" description="Pro residues" evidence="1">
    <location>
        <begin position="1020"/>
        <end position="1036"/>
    </location>
</feature>
<reference evidence="5" key="1">
    <citation type="submission" date="2025-08" db="UniProtKB">
        <authorList>
            <consortium name="RefSeq"/>
        </authorList>
    </citation>
    <scope>IDENTIFICATION</scope>
</reference>
<evidence type="ECO:0000313" key="5">
    <source>
        <dbReference type="RefSeq" id="XP_013855584.1"/>
    </source>
</evidence>
<dbReference type="GO" id="GO:0007409">
    <property type="term" value="P:axonogenesis"/>
    <property type="evidence" value="ECO:0007669"/>
    <property type="project" value="TreeGrafter"/>
</dbReference>
<dbReference type="GO" id="GO:0005875">
    <property type="term" value="C:microtubule associated complex"/>
    <property type="evidence" value="ECO:0007669"/>
    <property type="project" value="TreeGrafter"/>
</dbReference>
<evidence type="ECO:0000259" key="2">
    <source>
        <dbReference type="Pfam" id="PF23415"/>
    </source>
</evidence>
<dbReference type="GO" id="GO:0030425">
    <property type="term" value="C:dendrite"/>
    <property type="evidence" value="ECO:0007669"/>
    <property type="project" value="TreeGrafter"/>
</dbReference>
<dbReference type="PANTHER" id="PTHR13843">
    <property type="entry name" value="MICROTUBULE-ASSOCIATED PROTEIN"/>
    <property type="match status" value="1"/>
</dbReference>
<dbReference type="GO" id="GO:0045202">
    <property type="term" value="C:synapse"/>
    <property type="evidence" value="ECO:0007669"/>
    <property type="project" value="TreeGrafter"/>
</dbReference>
<dbReference type="Proteomes" id="UP000192220">
    <property type="component" value="Unplaced"/>
</dbReference>
<keyword evidence="4" id="KW-1185">Reference proteome</keyword>
<dbReference type="AlphaFoldDB" id="A0A2I4AJD0"/>
<proteinExistence type="predicted"/>
<name>A0A2I4AJD0_AUSLI</name>
<dbReference type="GO" id="GO:0003779">
    <property type="term" value="F:actin binding"/>
    <property type="evidence" value="ECO:0007669"/>
    <property type="project" value="TreeGrafter"/>
</dbReference>
<dbReference type="STRING" id="52670.A0A2I4AJD0"/>
<feature type="domain" description="Microtubule-associated protein 1A/B/S-like MBL-like" evidence="3">
    <location>
        <begin position="225"/>
        <end position="497"/>
    </location>
</feature>
<dbReference type="GO" id="GO:0008017">
    <property type="term" value="F:microtubule binding"/>
    <property type="evidence" value="ECO:0007669"/>
    <property type="project" value="InterPro"/>
</dbReference>
<dbReference type="InterPro" id="IPR056617">
    <property type="entry name" value="MAP1B/S_N"/>
</dbReference>
<dbReference type="KEGG" id="alim:106511374"/>
<feature type="compositionally biased region" description="Basic and acidic residues" evidence="1">
    <location>
        <begin position="666"/>
        <end position="695"/>
    </location>
</feature>
<dbReference type="InterPro" id="IPR026074">
    <property type="entry name" value="MAP1"/>
</dbReference>
<feature type="compositionally biased region" description="Polar residues" evidence="1">
    <location>
        <begin position="711"/>
        <end position="730"/>
    </location>
</feature>
<feature type="domain" description="Microtubule-associated protein 1B/S N-terminal" evidence="2">
    <location>
        <begin position="23"/>
        <end position="219"/>
    </location>
</feature>
<feature type="compositionally biased region" description="Polar residues" evidence="1">
    <location>
        <begin position="834"/>
        <end position="854"/>
    </location>
</feature>
<dbReference type="GO" id="GO:0031114">
    <property type="term" value="P:regulation of microtubule depolymerization"/>
    <property type="evidence" value="ECO:0007669"/>
    <property type="project" value="TreeGrafter"/>
</dbReference>
<feature type="compositionally biased region" description="Basic and acidic residues" evidence="1">
    <location>
        <begin position="551"/>
        <end position="649"/>
    </location>
</feature>
<sequence length="1232" mass="134497">MMAAARGGGPGSSRPAAAADHSVLVVVGALRSPGLLEHILRQVETGVRCWQVDLDVSVLDQQLKLFVSRHSALLSEDTPGQRSLQHRGEVLDTQVLVNPTKDFLCSEVQKQLCNWAQHKLLVLVGQRVETSGDLVLERGCFSFQDFIHICSDQEVRNLLSSADLDLKTCLTLSCPDSGLWKDPDLQSYNLQDFISLRINPEPVLPEMEGLQEFTEYLSESLEPQSPFDLLEPPSTVGFLKLSRPCCYVFPGGMGDSAFFAVNGFNVLVNGGSDSRSCFWKLVRHLDRIDSVLLTHIGVDNLPGLNSLLLRKVSEQDQEAAGSVSEEDWMKNLISPEMGVVFFNAPSRLRSVQLDPCELRSFDQAALTLQYLQQLAIKPQPLSRPSGPSIEPLILFQKMGVGRLELYVLNPVSGSKDLEGLMQLWPDGGSNVKTCDIPVPCLVSICALLVWHPSNPMEKIIRVLFPGCTPQTRILDGLEKLKHLDFFKHPSVCLKDLEESKVEKQPKHAESRESLKSQSKDLRPSSALQKDKPVDVKKHEPKTKPKPAGDATLKDRKDAEEKPKLKDTDAKPKTAKPEKLSAKKDRSKEDKKELKKEEKVSAEVTEKKKDVAKKDSVSLKMKKDARVEPKRDIKTEERKPVKTTLKEAKKSSGSPDQRKASGKGGTSKKDGTIPMKDSIKATKDKTRSKDNQKKVDPSLPTGFGRLGLDGENGNSCSDGTPAQQSQTSTIESPEKFRSLVMDQSTCSAKGDLNENFDLSPPVHLLTEESLIRTSSEEKTLELVSPADCALNSVRYTLVHQSPEEDTSGTGKDLGGKASSLGCEDYNHRGTCRPSDLSSQVEDLKSSPCSQKSSLLGSVQDIMPDSSLTMSSMPCSNGHIRGSDCRSTQNGLIKANDNIHKMSELTSDVPHDVDLCLVSPCEFQHPRAPENHQQHPSPSLTTATLPDLSEPDDCSQDQMSEDCPSASCQETPPTSLSHSPPTVTDSDPAPRTVDCTSTADLDSNEDFGSVFMHRVDQLSSHDPPPAPVKDLPPLPPQPGACMTDPEADKTLKTSGARLKPLQRTAAGSSSAQSGRSKTVSSGSLKMSLETKPSSRSSLGGSRVVPARPQASGSRAAASNVAAVYVDLAYLPSGPASSTVDQHLFRCVRSSYYIISGDDPLKAATIRSTLDSLLEGKSHWPDVPVTLIPTFDSLAMHEWYQETHERQRELSLTVLGSNSTVAMQDDTFPACKVEF</sequence>
<gene>
    <name evidence="5" type="primary">map1sa</name>
</gene>
<feature type="compositionally biased region" description="Polar residues" evidence="1">
    <location>
        <begin position="932"/>
        <end position="942"/>
    </location>
</feature>
<dbReference type="GO" id="GO:0043025">
    <property type="term" value="C:neuronal cell body"/>
    <property type="evidence" value="ECO:0007669"/>
    <property type="project" value="TreeGrafter"/>
</dbReference>
<dbReference type="PANTHER" id="PTHR13843:SF11">
    <property type="entry name" value="MICROTUBULE-ASSOCIATED PROTEIN 1S"/>
    <property type="match status" value="1"/>
</dbReference>
<dbReference type="Pfam" id="PF25281">
    <property type="entry name" value="MBL_MAP1B"/>
    <property type="match status" value="1"/>
</dbReference>
<organism evidence="4 5">
    <name type="scientific">Austrofundulus limnaeus</name>
    <name type="common">Annual killifish</name>
    <dbReference type="NCBI Taxonomy" id="52670"/>
    <lineage>
        <taxon>Eukaryota</taxon>
        <taxon>Metazoa</taxon>
        <taxon>Chordata</taxon>
        <taxon>Craniata</taxon>
        <taxon>Vertebrata</taxon>
        <taxon>Euteleostomi</taxon>
        <taxon>Actinopterygii</taxon>
        <taxon>Neopterygii</taxon>
        <taxon>Teleostei</taxon>
        <taxon>Neoteleostei</taxon>
        <taxon>Acanthomorphata</taxon>
        <taxon>Ovalentaria</taxon>
        <taxon>Atherinomorphae</taxon>
        <taxon>Cyprinodontiformes</taxon>
        <taxon>Rivulidae</taxon>
        <taxon>Austrofundulus</taxon>
    </lineage>
</organism>
<dbReference type="GO" id="GO:0005874">
    <property type="term" value="C:microtubule"/>
    <property type="evidence" value="ECO:0007669"/>
    <property type="project" value="InterPro"/>
</dbReference>
<feature type="compositionally biased region" description="Low complexity" evidence="1">
    <location>
        <begin position="1091"/>
        <end position="1103"/>
    </location>
</feature>
<evidence type="ECO:0000313" key="4">
    <source>
        <dbReference type="Proteomes" id="UP000192220"/>
    </source>
</evidence>
<feature type="compositionally biased region" description="Basic and acidic residues" evidence="1">
    <location>
        <begin position="498"/>
        <end position="537"/>
    </location>
</feature>
<dbReference type="RefSeq" id="XP_013855584.1">
    <property type="nucleotide sequence ID" value="XM_014000130.1"/>
</dbReference>
<accession>A0A2I4AJD0</accession>
<dbReference type="CTD" id="562808"/>
<dbReference type="GO" id="GO:0016358">
    <property type="term" value="P:dendrite development"/>
    <property type="evidence" value="ECO:0007669"/>
    <property type="project" value="TreeGrafter"/>
</dbReference>
<feature type="region of interest" description="Disordered" evidence="1">
    <location>
        <begin position="1015"/>
        <end position="1110"/>
    </location>
</feature>
<protein>
    <submittedName>
        <fullName evidence="5">Electromotor neuron-associated protein 1</fullName>
    </submittedName>
</protein>
<evidence type="ECO:0000256" key="1">
    <source>
        <dbReference type="SAM" id="MobiDB-lite"/>
    </source>
</evidence>
<dbReference type="OrthoDB" id="5371837at2759"/>
<dbReference type="InterPro" id="IPR057480">
    <property type="entry name" value="MAP1A/B/S-like_MBL"/>
</dbReference>
<dbReference type="GO" id="GO:0005829">
    <property type="term" value="C:cytosol"/>
    <property type="evidence" value="ECO:0007669"/>
    <property type="project" value="TreeGrafter"/>
</dbReference>
<feature type="region of interest" description="Disordered" evidence="1">
    <location>
        <begin position="498"/>
        <end position="734"/>
    </location>
</feature>
<feature type="compositionally biased region" description="Low complexity" evidence="1">
    <location>
        <begin position="969"/>
        <end position="982"/>
    </location>
</feature>
<dbReference type="InParanoid" id="A0A2I4AJD0"/>
<dbReference type="Pfam" id="PF23415">
    <property type="entry name" value="MAPB1_N"/>
    <property type="match status" value="1"/>
</dbReference>
<feature type="region of interest" description="Disordered" evidence="1">
    <location>
        <begin position="924"/>
        <end position="1002"/>
    </location>
</feature>
<feature type="compositionally biased region" description="Low complexity" evidence="1">
    <location>
        <begin position="1060"/>
        <end position="1074"/>
    </location>
</feature>
<dbReference type="GO" id="GO:0000226">
    <property type="term" value="P:microtubule cytoskeleton organization"/>
    <property type="evidence" value="ECO:0007669"/>
    <property type="project" value="InterPro"/>
</dbReference>
<feature type="region of interest" description="Disordered" evidence="1">
    <location>
        <begin position="832"/>
        <end position="854"/>
    </location>
</feature>